<proteinExistence type="predicted"/>
<evidence type="ECO:0000313" key="2">
    <source>
        <dbReference type="Proteomes" id="UP000005801"/>
    </source>
</evidence>
<dbReference type="AlphaFoldDB" id="A6GJH5"/>
<dbReference type="OrthoDB" id="5377858at2"/>
<evidence type="ECO:0000313" key="1">
    <source>
        <dbReference type="EMBL" id="EDM73990.1"/>
    </source>
</evidence>
<dbReference type="Proteomes" id="UP000005801">
    <property type="component" value="Unassembled WGS sequence"/>
</dbReference>
<comment type="caution">
    <text evidence="1">The sequence shown here is derived from an EMBL/GenBank/DDBJ whole genome shotgun (WGS) entry which is preliminary data.</text>
</comment>
<protein>
    <submittedName>
        <fullName evidence="1">Uncharacterized protein</fullName>
    </submittedName>
</protein>
<sequence length="104" mass="11018">MTLRYPFAFSSEESLRDAGLPRVQGTVSPAAVGAVFALHVDALEACVGDEHGALSLAFILDDGGRVRSIAAAASELSEPATVGRWSFPPAAPEDEARVNHDLRW</sequence>
<organism evidence="1 2">
    <name type="scientific">Plesiocystis pacifica SIR-1</name>
    <dbReference type="NCBI Taxonomy" id="391625"/>
    <lineage>
        <taxon>Bacteria</taxon>
        <taxon>Pseudomonadati</taxon>
        <taxon>Myxococcota</taxon>
        <taxon>Polyangia</taxon>
        <taxon>Nannocystales</taxon>
        <taxon>Nannocystaceae</taxon>
        <taxon>Plesiocystis</taxon>
    </lineage>
</organism>
<dbReference type="RefSeq" id="WP_006976861.1">
    <property type="nucleotide sequence ID" value="NZ_ABCS01000157.1"/>
</dbReference>
<accession>A6GJH5</accession>
<keyword evidence="2" id="KW-1185">Reference proteome</keyword>
<reference evidence="1 2" key="1">
    <citation type="submission" date="2007-06" db="EMBL/GenBank/DDBJ databases">
        <authorList>
            <person name="Shimkets L."/>
            <person name="Ferriera S."/>
            <person name="Johnson J."/>
            <person name="Kravitz S."/>
            <person name="Beeson K."/>
            <person name="Sutton G."/>
            <person name="Rogers Y.-H."/>
            <person name="Friedman R."/>
            <person name="Frazier M."/>
            <person name="Venter J.C."/>
        </authorList>
    </citation>
    <scope>NUCLEOTIDE SEQUENCE [LARGE SCALE GENOMIC DNA]</scope>
    <source>
        <strain evidence="1 2">SIR-1</strain>
    </source>
</reference>
<gene>
    <name evidence="1" type="ORF">PPSIR1_14485</name>
</gene>
<name>A6GJH5_9BACT</name>
<dbReference type="EMBL" id="ABCS01000157">
    <property type="protein sequence ID" value="EDM73990.1"/>
    <property type="molecule type" value="Genomic_DNA"/>
</dbReference>